<comment type="similarity">
    <text evidence="2">Belongs to the nitroreductase family.</text>
</comment>
<dbReference type="SUPFAM" id="SSF55469">
    <property type="entry name" value="FMN-dependent nitroreductase-like"/>
    <property type="match status" value="1"/>
</dbReference>
<evidence type="ECO:0000256" key="4">
    <source>
        <dbReference type="ARBA" id="ARBA00022643"/>
    </source>
</evidence>
<dbReference type="InterPro" id="IPR000415">
    <property type="entry name" value="Nitroreductase-like"/>
</dbReference>
<keyword evidence="4" id="KW-0288">FMN</keyword>
<dbReference type="EMBL" id="JACJKU010000021">
    <property type="protein sequence ID" value="MBM6940531.1"/>
    <property type="molecule type" value="Genomic_DNA"/>
</dbReference>
<dbReference type="Gene3D" id="3.40.109.10">
    <property type="entry name" value="NADH Oxidase"/>
    <property type="match status" value="1"/>
</dbReference>
<evidence type="ECO:0000259" key="6">
    <source>
        <dbReference type="Pfam" id="PF00881"/>
    </source>
</evidence>
<dbReference type="Proteomes" id="UP000785625">
    <property type="component" value="Unassembled WGS sequence"/>
</dbReference>
<sequence length="161" mass="17504">MLSAIQNRQAVRKFTNAPVNSNDIDELINAFQASPCGMHQTDVMKGIVIESPDLCAEIEKATNNACYGAPLLFAIATKKDSNFGEHDASAAAENIMLQATELGYGSVYIMSGAIELNNHPSLLKKLGISNDFQISVIVPVGKSVEQPAHEDRANRYQIIRK</sequence>
<keyword evidence="3" id="KW-0285">Flavoprotein</keyword>
<evidence type="ECO:0000256" key="2">
    <source>
        <dbReference type="ARBA" id="ARBA00007118"/>
    </source>
</evidence>
<organism evidence="7 8">
    <name type="scientific">Limosilactobacillus coleohominis</name>
    <dbReference type="NCBI Taxonomy" id="181675"/>
    <lineage>
        <taxon>Bacteria</taxon>
        <taxon>Bacillati</taxon>
        <taxon>Bacillota</taxon>
        <taxon>Bacilli</taxon>
        <taxon>Lactobacillales</taxon>
        <taxon>Lactobacillaceae</taxon>
        <taxon>Limosilactobacillus</taxon>
    </lineage>
</organism>
<name>A0ABS2GXI2_9LACO</name>
<accession>A0ABS2GXI2</accession>
<dbReference type="RefSeq" id="WP_204784866.1">
    <property type="nucleotide sequence ID" value="NZ_JACJKU010000021.1"/>
</dbReference>
<reference evidence="7 8" key="1">
    <citation type="journal article" date="2021" name="Sci. Rep.">
        <title>The distribution of antibiotic resistance genes in chicken gut microbiota commensals.</title>
        <authorList>
            <person name="Juricova H."/>
            <person name="Matiasovicova J."/>
            <person name="Kubasova T."/>
            <person name="Cejkova D."/>
            <person name="Rychlik I."/>
        </authorList>
    </citation>
    <scope>NUCLEOTIDE SEQUENCE [LARGE SCALE GENOMIC DNA]</scope>
    <source>
        <strain evidence="7 8">An574</strain>
    </source>
</reference>
<evidence type="ECO:0000256" key="3">
    <source>
        <dbReference type="ARBA" id="ARBA00022630"/>
    </source>
</evidence>
<dbReference type="InterPro" id="IPR029479">
    <property type="entry name" value="Nitroreductase"/>
</dbReference>
<keyword evidence="5" id="KW-0560">Oxidoreductase</keyword>
<dbReference type="PANTHER" id="PTHR43673">
    <property type="entry name" value="NAD(P)H NITROREDUCTASE YDGI-RELATED"/>
    <property type="match status" value="1"/>
</dbReference>
<evidence type="ECO:0000313" key="8">
    <source>
        <dbReference type="Proteomes" id="UP000785625"/>
    </source>
</evidence>
<protein>
    <submittedName>
        <fullName evidence="7">Nitroreductase family protein</fullName>
    </submittedName>
</protein>
<evidence type="ECO:0000256" key="5">
    <source>
        <dbReference type="ARBA" id="ARBA00023002"/>
    </source>
</evidence>
<comment type="cofactor">
    <cofactor evidence="1">
        <name>FMN</name>
        <dbReference type="ChEBI" id="CHEBI:58210"/>
    </cofactor>
</comment>
<evidence type="ECO:0000256" key="1">
    <source>
        <dbReference type="ARBA" id="ARBA00001917"/>
    </source>
</evidence>
<feature type="domain" description="Nitroreductase" evidence="6">
    <location>
        <begin position="57"/>
        <end position="142"/>
    </location>
</feature>
<dbReference type="Pfam" id="PF00881">
    <property type="entry name" value="Nitroreductase"/>
    <property type="match status" value="1"/>
</dbReference>
<keyword evidence="8" id="KW-1185">Reference proteome</keyword>
<dbReference type="PANTHER" id="PTHR43673:SF2">
    <property type="entry name" value="NITROREDUCTASE"/>
    <property type="match status" value="1"/>
</dbReference>
<dbReference type="CDD" id="cd02062">
    <property type="entry name" value="Nitro_FMN_reductase"/>
    <property type="match status" value="1"/>
</dbReference>
<proteinExistence type="inferred from homology"/>
<gene>
    <name evidence="7" type="ORF">H5975_03335</name>
</gene>
<comment type="caution">
    <text evidence="7">The sequence shown here is derived from an EMBL/GenBank/DDBJ whole genome shotgun (WGS) entry which is preliminary data.</text>
</comment>
<evidence type="ECO:0000313" key="7">
    <source>
        <dbReference type="EMBL" id="MBM6940531.1"/>
    </source>
</evidence>